<evidence type="ECO:0000313" key="15">
    <source>
        <dbReference type="EMBL" id="BBA85496.1"/>
    </source>
</evidence>
<dbReference type="GO" id="GO:0031966">
    <property type="term" value="C:mitochondrial membrane"/>
    <property type="evidence" value="ECO:0007669"/>
    <property type="project" value="UniProtKB-SubCell"/>
</dbReference>
<evidence type="ECO:0000256" key="13">
    <source>
        <dbReference type="ARBA" id="ARBA00064647"/>
    </source>
</evidence>
<dbReference type="EMBL" id="AP018345">
    <property type="protein sequence ID" value="BBA85496.1"/>
    <property type="molecule type" value="Genomic_DNA"/>
</dbReference>
<evidence type="ECO:0000256" key="6">
    <source>
        <dbReference type="ARBA" id="ARBA00022781"/>
    </source>
</evidence>
<evidence type="ECO:0000256" key="7">
    <source>
        <dbReference type="ARBA" id="ARBA00022989"/>
    </source>
</evidence>
<keyword evidence="5 14" id="KW-0812">Transmembrane</keyword>
<comment type="subcellular location">
    <subcellularLocation>
        <location evidence="1 14">Mitochondrion membrane</location>
        <topology evidence="1 14">Single-pass membrane protein</topology>
    </subcellularLocation>
</comment>
<dbReference type="GO" id="GO:0015078">
    <property type="term" value="F:proton transmembrane transporter activity"/>
    <property type="evidence" value="ECO:0007669"/>
    <property type="project" value="InterPro"/>
</dbReference>
<evidence type="ECO:0000256" key="10">
    <source>
        <dbReference type="ARBA" id="ARBA00023136"/>
    </source>
</evidence>
<keyword evidence="6 14" id="KW-0375">Hydrogen ion transport</keyword>
<reference evidence="15" key="2">
    <citation type="journal article" date="2018" name="PLoS ONE">
        <title>Resolving deep-sea pelagic saccopharyngiform eel mysteries: Identification of Neocyema and Monognathidae leptocephali and establishment of a new fish family "Neocyematidae" based on larvae, adults and mitogenomic gene orders.</title>
        <authorList>
            <person name="Poulsen J.Y."/>
            <person name="Miller M.J."/>
            <person name="Sado T."/>
            <person name="Hanel R."/>
            <person name="Tsukamoto T."/>
            <person name="Miya M."/>
        </authorList>
    </citation>
    <scope>NUCLEOTIDE SEQUENCE</scope>
</reference>
<dbReference type="GO" id="GO:0015986">
    <property type="term" value="P:proton motive force-driven ATP synthesis"/>
    <property type="evidence" value="ECO:0007669"/>
    <property type="project" value="InterPro"/>
</dbReference>
<evidence type="ECO:0000256" key="8">
    <source>
        <dbReference type="ARBA" id="ARBA00023065"/>
    </source>
</evidence>
<dbReference type="AlphaFoldDB" id="A0A347ZJT1"/>
<evidence type="ECO:0000256" key="4">
    <source>
        <dbReference type="ARBA" id="ARBA00022547"/>
    </source>
</evidence>
<evidence type="ECO:0000256" key="11">
    <source>
        <dbReference type="ARBA" id="ARBA00023310"/>
    </source>
</evidence>
<dbReference type="GeneID" id="37622627"/>
<comment type="subunit">
    <text evidence="13">Component of the ATP synthase complex composed at least of ATP5F1A/subunit alpha, ATP5F1B/subunit beta, ATP5MC1/subunit c (homooctomer), MT-ATP6/subunit a, MT-ATP8/subunit 8, ATP5ME/subunit e, ATP5MF/subunit f, ATP5MG/subunit g, ATP5MK/subunit k, ATP5MJ/subunit j, ATP5F1C/subunit gamma, ATP5F1D/subunit delta, ATP5F1E/subunit epsilon, ATP5PF/subunit F6, ATP5PB/subunit b, ATP5PD/subunit d, ATP5PO/subunit OSCP. ATP synthase complex consists of a soluble F(1) head domain (subunits alpha(3) and beta(3)) - the catalytic core - and a membrane F(0) domain - the membrane proton channel (subunits c, a, 8, e, f, g, k and j). These two domains are linked by a central stalk (subunits gamma, delta, and epsilon) rotating inside the F1 region and a stationary peripheral stalk (subunits F6, b, d, and OSCP).</text>
</comment>
<dbReference type="PANTHER" id="PTHR39937:SF1">
    <property type="entry name" value="ATP SYNTHASE PROTEIN 8"/>
    <property type="match status" value="1"/>
</dbReference>
<evidence type="ECO:0000256" key="5">
    <source>
        <dbReference type="ARBA" id="ARBA00022692"/>
    </source>
</evidence>
<dbReference type="CTD" id="4509"/>
<organism evidence="15">
    <name type="scientific">Neocyema erythrosoma</name>
    <dbReference type="NCBI Taxonomy" id="2024705"/>
    <lineage>
        <taxon>Eukaryota</taxon>
        <taxon>Metazoa</taxon>
        <taxon>Chordata</taxon>
        <taxon>Craniata</taxon>
        <taxon>Vertebrata</taxon>
        <taxon>Euteleostomi</taxon>
        <taxon>Actinopterygii</taxon>
        <taxon>Neopterygii</taxon>
        <taxon>Teleostei</taxon>
        <taxon>Anguilliformes</taxon>
        <taxon>Cyematidae</taxon>
        <taxon>Neocyema</taxon>
    </lineage>
</organism>
<evidence type="ECO:0000256" key="14">
    <source>
        <dbReference type="RuleBase" id="RU003661"/>
    </source>
</evidence>
<keyword evidence="4 14" id="KW-0138">CF(0)</keyword>
<proteinExistence type="inferred from homology"/>
<keyword evidence="7" id="KW-1133">Transmembrane helix</keyword>
<keyword evidence="11" id="KW-0066">ATP synthesis</keyword>
<evidence type="ECO:0000256" key="3">
    <source>
        <dbReference type="ARBA" id="ARBA00022448"/>
    </source>
</evidence>
<reference evidence="15" key="1">
    <citation type="submission" date="2017-08" db="EMBL/GenBank/DDBJ databases">
        <authorList>
            <person name="Poulsen JY."/>
        </authorList>
    </citation>
    <scope>NUCLEOTIDE SEQUENCE</scope>
</reference>
<gene>
    <name evidence="15" type="primary">ATP8</name>
</gene>
<evidence type="ECO:0000256" key="9">
    <source>
        <dbReference type="ARBA" id="ARBA00023128"/>
    </source>
</evidence>
<keyword evidence="9 14" id="KW-0496">Mitochondrion</keyword>
<protein>
    <recommendedName>
        <fullName evidence="14">ATP synthase complex subunit 8</fullName>
    </recommendedName>
</protein>
<accession>A0A347ZJT1</accession>
<comment type="function">
    <text evidence="12">Subunit 8, of the mitochondrial membrane ATP synthase complex (F(1)F(0) ATP synthase or Complex V) that produces ATP from ADP in the presence of a proton gradient across the membrane which is generated by electron transport complexes of the respiratory chain. ATP synthase complex consist of a soluble F(1) head domain - the catalytic core - and a membrane F(1) domain - the membrane proton channel. These two domains are linked by a central stalk rotating inside the F(1) region and a stationary peripheral stalk. During catalysis, ATP synthesis in the catalytic domain of F(1) is coupled via a rotary mechanism of the central stalk subunits to proton translocation. In vivo, can only synthesize ATP although its ATP hydrolase activity can be activated artificially in vitro. Part of the complex F(0) domain.</text>
</comment>
<dbReference type="RefSeq" id="YP_009510315.1">
    <property type="nucleotide sequence ID" value="NC_039137.1"/>
</dbReference>
<keyword evidence="3 14" id="KW-0813">Transport</keyword>
<sequence>MPQLNPSPWLKVATLSWIAYAVVLPPKILKLVFDNDPNQTNSCPTQQTPWNWPWL</sequence>
<keyword evidence="10" id="KW-0472">Membrane</keyword>
<keyword evidence="8 14" id="KW-0406">Ion transport</keyword>
<dbReference type="PANTHER" id="PTHR39937">
    <property type="entry name" value="ATP SYNTHASE PROTEIN 8"/>
    <property type="match status" value="1"/>
</dbReference>
<dbReference type="Pfam" id="PF00895">
    <property type="entry name" value="ATP-synt_8"/>
    <property type="match status" value="1"/>
</dbReference>
<geneLocation type="mitochondrion" evidence="15"/>
<evidence type="ECO:0000256" key="12">
    <source>
        <dbReference type="ARBA" id="ARBA00053067"/>
    </source>
</evidence>
<comment type="similarity">
    <text evidence="2 14">Belongs to the ATPase protein 8 family.</text>
</comment>
<dbReference type="InterPro" id="IPR050635">
    <property type="entry name" value="ATPase_protein_8"/>
</dbReference>
<evidence type="ECO:0000256" key="1">
    <source>
        <dbReference type="ARBA" id="ARBA00004304"/>
    </source>
</evidence>
<evidence type="ECO:0000256" key="2">
    <source>
        <dbReference type="ARBA" id="ARBA00008892"/>
    </source>
</evidence>
<name>A0A347ZJT1_9TELE</name>
<dbReference type="GO" id="GO:0045259">
    <property type="term" value="C:proton-transporting ATP synthase complex"/>
    <property type="evidence" value="ECO:0007669"/>
    <property type="project" value="UniProtKB-KW"/>
</dbReference>
<dbReference type="InterPro" id="IPR001421">
    <property type="entry name" value="ATP8_metazoa"/>
</dbReference>